<name>A0AAV4A4P0_9GAST</name>
<organism evidence="3 4">
    <name type="scientific">Plakobranchus ocellatus</name>
    <dbReference type="NCBI Taxonomy" id="259542"/>
    <lineage>
        <taxon>Eukaryota</taxon>
        <taxon>Metazoa</taxon>
        <taxon>Spiralia</taxon>
        <taxon>Lophotrochozoa</taxon>
        <taxon>Mollusca</taxon>
        <taxon>Gastropoda</taxon>
        <taxon>Heterobranchia</taxon>
        <taxon>Euthyneura</taxon>
        <taxon>Panpulmonata</taxon>
        <taxon>Sacoglossa</taxon>
        <taxon>Placobranchoidea</taxon>
        <taxon>Plakobranchidae</taxon>
        <taxon>Plakobranchus</taxon>
    </lineage>
</organism>
<keyword evidence="2" id="KW-0472">Membrane</keyword>
<accession>A0AAV4A4P0</accession>
<keyword evidence="4" id="KW-1185">Reference proteome</keyword>
<dbReference type="EMBL" id="BLXT01003539">
    <property type="protein sequence ID" value="GFO01830.1"/>
    <property type="molecule type" value="Genomic_DNA"/>
</dbReference>
<evidence type="ECO:0000256" key="2">
    <source>
        <dbReference type="SAM" id="Phobius"/>
    </source>
</evidence>
<evidence type="ECO:0000313" key="3">
    <source>
        <dbReference type="EMBL" id="GFO01830.1"/>
    </source>
</evidence>
<sequence length="169" mass="19383">MPVGVSSLEPTVFAQLLLRNKGSSTFLFGQLRLADTESLKSLLQNDEDNMQRATLFCLAALFFCLHICLLSYLFKQGRNFSNKVVIDYKKQQEKRHSVDQADANEQNNHNAGEAKEHDEEVHDDDWVDAGFVDQDDDIDHDVYDVDFEDTLFDEQGVFDQHGEDPYAEF</sequence>
<keyword evidence="2" id="KW-0812">Transmembrane</keyword>
<reference evidence="3 4" key="1">
    <citation type="journal article" date="2021" name="Elife">
        <title>Chloroplast acquisition without the gene transfer in kleptoplastic sea slugs, Plakobranchus ocellatus.</title>
        <authorList>
            <person name="Maeda T."/>
            <person name="Takahashi S."/>
            <person name="Yoshida T."/>
            <person name="Shimamura S."/>
            <person name="Takaki Y."/>
            <person name="Nagai Y."/>
            <person name="Toyoda A."/>
            <person name="Suzuki Y."/>
            <person name="Arimoto A."/>
            <person name="Ishii H."/>
            <person name="Satoh N."/>
            <person name="Nishiyama T."/>
            <person name="Hasebe M."/>
            <person name="Maruyama T."/>
            <person name="Minagawa J."/>
            <person name="Obokata J."/>
            <person name="Shigenobu S."/>
        </authorList>
    </citation>
    <scope>NUCLEOTIDE SEQUENCE [LARGE SCALE GENOMIC DNA]</scope>
</reference>
<feature type="transmembrane region" description="Helical" evidence="2">
    <location>
        <begin position="53"/>
        <end position="74"/>
    </location>
</feature>
<dbReference type="AlphaFoldDB" id="A0AAV4A4P0"/>
<protein>
    <submittedName>
        <fullName evidence="3">Uncharacterized protein</fullName>
    </submittedName>
</protein>
<keyword evidence="2" id="KW-1133">Transmembrane helix</keyword>
<feature type="region of interest" description="Disordered" evidence="1">
    <location>
        <begin position="95"/>
        <end position="121"/>
    </location>
</feature>
<comment type="caution">
    <text evidence="3">The sequence shown here is derived from an EMBL/GenBank/DDBJ whole genome shotgun (WGS) entry which is preliminary data.</text>
</comment>
<dbReference type="Proteomes" id="UP000735302">
    <property type="component" value="Unassembled WGS sequence"/>
</dbReference>
<evidence type="ECO:0000256" key="1">
    <source>
        <dbReference type="SAM" id="MobiDB-lite"/>
    </source>
</evidence>
<evidence type="ECO:0000313" key="4">
    <source>
        <dbReference type="Proteomes" id="UP000735302"/>
    </source>
</evidence>
<proteinExistence type="predicted"/>
<gene>
    <name evidence="3" type="ORF">PoB_002833500</name>
</gene>